<feature type="binding site" description="axial binding residue" evidence="9">
    <location>
        <position position="256"/>
    </location>
    <ligand>
        <name>heme b</name>
        <dbReference type="ChEBI" id="CHEBI:60344"/>
    </ligand>
    <ligandPart>
        <name>Fe</name>
        <dbReference type="ChEBI" id="CHEBI:18248"/>
    </ligandPart>
</feature>
<evidence type="ECO:0000313" key="15">
    <source>
        <dbReference type="Proteomes" id="UP001140562"/>
    </source>
</evidence>
<dbReference type="AlphaFoldDB" id="A0A9W9BXS5"/>
<evidence type="ECO:0000313" key="14">
    <source>
        <dbReference type="EMBL" id="KAJ4332100.1"/>
    </source>
</evidence>
<dbReference type="OrthoDB" id="2113341at2759"/>
<keyword evidence="5 12" id="KW-0560">Oxidoreductase</keyword>
<feature type="binding site" evidence="9">
    <location>
        <position position="274"/>
    </location>
    <ligand>
        <name>Ca(2+)</name>
        <dbReference type="ChEBI" id="CHEBI:29108"/>
        <label>2</label>
    </ligand>
</feature>
<dbReference type="InterPro" id="IPR019794">
    <property type="entry name" value="Peroxidases_AS"/>
</dbReference>
<feature type="domain" description="Plant heme peroxidase family profile" evidence="13">
    <location>
        <begin position="128"/>
        <end position="320"/>
    </location>
</feature>
<proteinExistence type="inferred from homology"/>
<feature type="binding site" evidence="9">
    <location>
        <position position="281"/>
    </location>
    <ligand>
        <name>Ca(2+)</name>
        <dbReference type="ChEBI" id="CHEBI:29108"/>
        <label>2</label>
    </ligand>
</feature>
<keyword evidence="4 9" id="KW-0479">Metal-binding</keyword>
<comment type="cofactor">
    <cofactor evidence="9 12">
        <name>Ca(2+)</name>
        <dbReference type="ChEBI" id="CHEBI:29108"/>
    </cofactor>
    <text evidence="9 12">Binds 2 calcium ions per subunit.</text>
</comment>
<feature type="chain" id="PRO_5041012963" description="Peroxidase" evidence="12">
    <location>
        <begin position="26"/>
        <end position="407"/>
    </location>
</feature>
<comment type="cofactor">
    <cofactor evidence="9">
        <name>heme b</name>
        <dbReference type="ChEBI" id="CHEBI:60344"/>
    </cofactor>
    <text evidence="9">Binds 1 heme b (iron(II)-protoporphyrin IX) group per subunit.</text>
</comment>
<dbReference type="PANTHER" id="PTHR31356:SF66">
    <property type="entry name" value="CATALASE-PEROXIDASE"/>
    <property type="match status" value="1"/>
</dbReference>
<evidence type="ECO:0000256" key="10">
    <source>
        <dbReference type="PIRSR" id="PIRSR601621-3"/>
    </source>
</evidence>
<protein>
    <recommendedName>
        <fullName evidence="12">Peroxidase</fullName>
        <ecNumber evidence="12">1.11.1.-</ecNumber>
    </recommendedName>
</protein>
<dbReference type="PRINTS" id="PR00458">
    <property type="entry name" value="PEROXIDASE"/>
</dbReference>
<dbReference type="Proteomes" id="UP001140562">
    <property type="component" value="Unassembled WGS sequence"/>
</dbReference>
<dbReference type="InterPro" id="IPR001621">
    <property type="entry name" value="Ligninase"/>
</dbReference>
<dbReference type="InterPro" id="IPR044831">
    <property type="entry name" value="Ccp1-like"/>
</dbReference>
<evidence type="ECO:0000256" key="1">
    <source>
        <dbReference type="ARBA" id="ARBA00006089"/>
    </source>
</evidence>
<dbReference type="PRINTS" id="PR00462">
    <property type="entry name" value="LIGNINASE"/>
</dbReference>
<dbReference type="FunFam" id="1.10.520.10:FF:000021">
    <property type="entry name" value="Peroxidase"/>
    <property type="match status" value="1"/>
</dbReference>
<evidence type="ECO:0000259" key="13">
    <source>
        <dbReference type="PROSITE" id="PS50873"/>
    </source>
</evidence>
<accession>A0A9W9BXS5</accession>
<keyword evidence="2 12" id="KW-0575">Peroxidase</keyword>
<dbReference type="PANTHER" id="PTHR31356">
    <property type="entry name" value="THYLAKOID LUMENAL 29 KDA PROTEIN, CHLOROPLASTIC-RELATED"/>
    <property type="match status" value="1"/>
</dbReference>
<feature type="binding site" evidence="9">
    <location>
        <position position="276"/>
    </location>
    <ligand>
        <name>Ca(2+)</name>
        <dbReference type="ChEBI" id="CHEBI:29108"/>
        <label>2</label>
    </ligand>
</feature>
<evidence type="ECO:0000256" key="12">
    <source>
        <dbReference type="RuleBase" id="RU363051"/>
    </source>
</evidence>
<evidence type="ECO:0000256" key="11">
    <source>
        <dbReference type="PIRSR" id="PIRSR601621-4"/>
    </source>
</evidence>
<dbReference type="GO" id="GO:0004601">
    <property type="term" value="F:peroxidase activity"/>
    <property type="evidence" value="ECO:0007669"/>
    <property type="project" value="UniProtKB-KW"/>
</dbReference>
<feature type="signal peptide" evidence="12">
    <location>
        <begin position="1"/>
        <end position="25"/>
    </location>
</feature>
<dbReference type="GO" id="GO:0046872">
    <property type="term" value="F:metal ion binding"/>
    <property type="evidence" value="ECO:0007669"/>
    <property type="project" value="UniProtKB-UniRule"/>
</dbReference>
<keyword evidence="3 9" id="KW-0349">Heme</keyword>
<sequence>MKGFTYLSYALLALVSLSAAHPGMGDTMAAMRREVNKVKRAESKQLIGDLRTLKDSQLTSIGKDIKAILLDQLDAESSVIDNSIPAGSLGSAACKADLCCVWKWISYEMTSKFNGTSGRCNKFARQAVRLGFHDAGVWSNTSSYGGADGSILLSDEISRADNNGLAAIATQMQTWYKKYSPYGVSMADLIQMGANVATVVCPLGPRIRSFVGRKDNSRAGPTGLLPGHTDSADSLIKLFAAKTIDAHDLVALVGAHTTSQQHFVNTSREGDPQDSTPGVWDVNFFPETTGSAAPRVLKFASDINLSKDPRSAGEWKEFSNPSGGQDHWNEDYAKAYTRLSLLGVNNINDLKECTKVLPPHRASYTAEDQPILDLWLQGQFDQLNNLVDEAIMLTGVGGGGSGTIINP</sequence>
<evidence type="ECO:0000256" key="4">
    <source>
        <dbReference type="ARBA" id="ARBA00022723"/>
    </source>
</evidence>
<feature type="binding site" evidence="9">
    <location>
        <position position="150"/>
    </location>
    <ligand>
        <name>Ca(2+)</name>
        <dbReference type="ChEBI" id="CHEBI:29108"/>
        <label>1</label>
    </ligand>
</feature>
<feature type="binding site" evidence="9">
    <location>
        <position position="257"/>
    </location>
    <ligand>
        <name>Ca(2+)</name>
        <dbReference type="ChEBI" id="CHEBI:29108"/>
        <label>2</label>
    </ligand>
</feature>
<feature type="site" description="Transition state stabilizer" evidence="10">
    <location>
        <position position="129"/>
    </location>
</feature>
<dbReference type="GO" id="GO:0020037">
    <property type="term" value="F:heme binding"/>
    <property type="evidence" value="ECO:0007669"/>
    <property type="project" value="UniProtKB-UniRule"/>
</dbReference>
<comment type="caution">
    <text evidence="14">The sequence shown here is derived from an EMBL/GenBank/DDBJ whole genome shotgun (WGS) entry which is preliminary data.</text>
</comment>
<feature type="disulfide bond" evidence="11">
    <location>
        <begin position="99"/>
        <end position="353"/>
    </location>
</feature>
<dbReference type="PROSITE" id="PS00436">
    <property type="entry name" value="PEROXIDASE_2"/>
    <property type="match status" value="1"/>
</dbReference>
<keyword evidence="6 9" id="KW-0408">Iron</keyword>
<evidence type="ECO:0000256" key="2">
    <source>
        <dbReference type="ARBA" id="ARBA00022559"/>
    </source>
</evidence>
<dbReference type="GO" id="GO:0000302">
    <property type="term" value="P:response to reactive oxygen species"/>
    <property type="evidence" value="ECO:0007669"/>
    <property type="project" value="TreeGrafter"/>
</dbReference>
<dbReference type="EC" id="1.11.1.-" evidence="12"/>
<name>A0A9W9BXS5_9PLEO</name>
<dbReference type="Pfam" id="PF00141">
    <property type="entry name" value="peroxidase"/>
    <property type="match status" value="1"/>
</dbReference>
<dbReference type="InterPro" id="IPR010255">
    <property type="entry name" value="Haem_peroxidase_sf"/>
</dbReference>
<keyword evidence="11" id="KW-1015">Disulfide bond</keyword>
<dbReference type="Gene3D" id="1.10.520.10">
    <property type="match status" value="1"/>
</dbReference>
<feature type="binding site" evidence="9">
    <location>
        <position position="134"/>
    </location>
    <ligand>
        <name>Ca(2+)</name>
        <dbReference type="ChEBI" id="CHEBI:29108"/>
        <label>1</label>
    </ligand>
</feature>
<comment type="similarity">
    <text evidence="1 12">Belongs to the peroxidase family. Ligninase subfamily.</text>
</comment>
<gene>
    <name evidence="14" type="ORF">N0V87_008661</name>
</gene>
<evidence type="ECO:0000256" key="5">
    <source>
        <dbReference type="ARBA" id="ARBA00023002"/>
    </source>
</evidence>
<dbReference type="SUPFAM" id="SSF48113">
    <property type="entry name" value="Heme-dependent peroxidases"/>
    <property type="match status" value="1"/>
</dbReference>
<evidence type="ECO:0000256" key="3">
    <source>
        <dbReference type="ARBA" id="ARBA00022617"/>
    </source>
</evidence>
<evidence type="ECO:0000256" key="6">
    <source>
        <dbReference type="ARBA" id="ARBA00023004"/>
    </source>
</evidence>
<dbReference type="GO" id="GO:0034599">
    <property type="term" value="P:cellular response to oxidative stress"/>
    <property type="evidence" value="ECO:0007669"/>
    <property type="project" value="InterPro"/>
</dbReference>
<feature type="disulfide bond" evidence="11">
    <location>
        <begin position="120"/>
        <end position="201"/>
    </location>
</feature>
<dbReference type="InterPro" id="IPR002016">
    <property type="entry name" value="Haem_peroxidase"/>
</dbReference>
<evidence type="ECO:0000256" key="7">
    <source>
        <dbReference type="ARBA" id="ARBA00023180"/>
    </source>
</evidence>
<dbReference type="EMBL" id="JAPEUV010000128">
    <property type="protein sequence ID" value="KAJ4332100.1"/>
    <property type="molecule type" value="Genomic_DNA"/>
</dbReference>
<dbReference type="PROSITE" id="PS50873">
    <property type="entry name" value="PEROXIDASE_4"/>
    <property type="match status" value="1"/>
</dbReference>
<dbReference type="Gene3D" id="1.10.420.10">
    <property type="entry name" value="Peroxidase, domain 2"/>
    <property type="match status" value="1"/>
</dbReference>
<dbReference type="GO" id="GO:0042744">
    <property type="term" value="P:hydrogen peroxide catabolic process"/>
    <property type="evidence" value="ECO:0007669"/>
    <property type="project" value="TreeGrafter"/>
</dbReference>
<feature type="binding site" evidence="9">
    <location>
        <position position="146"/>
    </location>
    <ligand>
        <name>Ca(2+)</name>
        <dbReference type="ChEBI" id="CHEBI:29108"/>
        <label>1</label>
    </ligand>
</feature>
<reference evidence="14" key="1">
    <citation type="submission" date="2022-10" db="EMBL/GenBank/DDBJ databases">
        <title>Tapping the CABI collections for fungal endophytes: first genome assemblies for Collariella, Neodidymelliopsis, Ascochyta clinopodiicola, Didymella pomorum, Didymosphaeria variabile, Neocosmospora piperis and Neocucurbitaria cava.</title>
        <authorList>
            <person name="Hill R."/>
        </authorList>
    </citation>
    <scope>NUCLEOTIDE SEQUENCE</scope>
    <source>
        <strain evidence="14">IMI 360193</strain>
    </source>
</reference>
<evidence type="ECO:0000256" key="9">
    <source>
        <dbReference type="PIRSR" id="PIRSR601621-2"/>
    </source>
</evidence>
<keyword evidence="9 12" id="KW-0106">Calcium</keyword>
<evidence type="ECO:0000256" key="8">
    <source>
        <dbReference type="PIRSR" id="PIRSR601621-1"/>
    </source>
</evidence>
<keyword evidence="12" id="KW-0732">Signal</keyword>
<keyword evidence="15" id="KW-1185">Reference proteome</keyword>
<feature type="binding site" evidence="9">
    <location>
        <position position="148"/>
    </location>
    <ligand>
        <name>Ca(2+)</name>
        <dbReference type="ChEBI" id="CHEBI:29108"/>
        <label>1</label>
    </ligand>
</feature>
<keyword evidence="7" id="KW-0325">Glycoprotein</keyword>
<organism evidence="14 15">
    <name type="scientific">Didymella glomerata</name>
    <dbReference type="NCBI Taxonomy" id="749621"/>
    <lineage>
        <taxon>Eukaryota</taxon>
        <taxon>Fungi</taxon>
        <taxon>Dikarya</taxon>
        <taxon>Ascomycota</taxon>
        <taxon>Pezizomycotina</taxon>
        <taxon>Dothideomycetes</taxon>
        <taxon>Pleosporomycetidae</taxon>
        <taxon>Pleosporales</taxon>
        <taxon>Pleosporineae</taxon>
        <taxon>Didymellaceae</taxon>
        <taxon>Didymella</taxon>
    </lineage>
</organism>
<feature type="active site" description="Proton acceptor" evidence="8">
    <location>
        <position position="133"/>
    </location>
</feature>